<feature type="transmembrane region" description="Helical" evidence="1">
    <location>
        <begin position="86"/>
        <end position="104"/>
    </location>
</feature>
<keyword evidence="1" id="KW-0472">Membrane</keyword>
<evidence type="ECO:0000256" key="1">
    <source>
        <dbReference type="SAM" id="Phobius"/>
    </source>
</evidence>
<dbReference type="InterPro" id="IPR029052">
    <property type="entry name" value="Metallo-depent_PP-like"/>
</dbReference>
<gene>
    <name evidence="2" type="ORF">S06H3_29020</name>
</gene>
<comment type="caution">
    <text evidence="2">The sequence shown here is derived from an EMBL/GenBank/DDBJ whole genome shotgun (WGS) entry which is preliminary data.</text>
</comment>
<evidence type="ECO:0000313" key="2">
    <source>
        <dbReference type="EMBL" id="GAI32085.1"/>
    </source>
</evidence>
<dbReference type="EMBL" id="BARV01016978">
    <property type="protein sequence ID" value="GAI32085.1"/>
    <property type="molecule type" value="Genomic_DNA"/>
</dbReference>
<dbReference type="AlphaFoldDB" id="X1NZ77"/>
<keyword evidence="1" id="KW-1133">Transmembrane helix</keyword>
<name>X1NZ77_9ZZZZ</name>
<organism evidence="2">
    <name type="scientific">marine sediment metagenome</name>
    <dbReference type="NCBI Taxonomy" id="412755"/>
    <lineage>
        <taxon>unclassified sequences</taxon>
        <taxon>metagenomes</taxon>
        <taxon>ecological metagenomes</taxon>
    </lineage>
</organism>
<sequence length="183" mass="20765">MSRIAILSDAHLLIQAERFRDENYRSPRGEISLKNFTNVVSQVIAEEPEAVILAGDMFDEREKGGDWIADSEAALLKNGMRQIKKIGLVTIAVIVVLVGLWMYHAHGLYKKSYRSEYYYVITVQSNSILHDVKIFVPIPLFEEKSKIGDQIIAEKASNPDDWDCRIVETEHGKMLEISVAKIT</sequence>
<keyword evidence="1" id="KW-0812">Transmembrane</keyword>
<dbReference type="Gene3D" id="3.60.21.10">
    <property type="match status" value="1"/>
</dbReference>
<reference evidence="2" key="1">
    <citation type="journal article" date="2014" name="Front. Microbiol.">
        <title>High frequency of phylogenetically diverse reductive dehalogenase-homologous genes in deep subseafloor sedimentary metagenomes.</title>
        <authorList>
            <person name="Kawai M."/>
            <person name="Futagami T."/>
            <person name="Toyoda A."/>
            <person name="Takaki Y."/>
            <person name="Nishi S."/>
            <person name="Hori S."/>
            <person name="Arai W."/>
            <person name="Tsubouchi T."/>
            <person name="Morono Y."/>
            <person name="Uchiyama I."/>
            <person name="Ito T."/>
            <person name="Fujiyama A."/>
            <person name="Inagaki F."/>
            <person name="Takami H."/>
        </authorList>
    </citation>
    <scope>NUCLEOTIDE SEQUENCE</scope>
    <source>
        <strain evidence="2">Expedition CK06-06</strain>
    </source>
</reference>
<proteinExistence type="predicted"/>
<accession>X1NZ77</accession>
<feature type="non-terminal residue" evidence="2">
    <location>
        <position position="183"/>
    </location>
</feature>
<protein>
    <submittedName>
        <fullName evidence="2">Uncharacterized protein</fullName>
    </submittedName>
</protein>
<dbReference type="SUPFAM" id="SSF56300">
    <property type="entry name" value="Metallo-dependent phosphatases"/>
    <property type="match status" value="1"/>
</dbReference>